<proteinExistence type="predicted"/>
<protein>
    <submittedName>
        <fullName evidence="1">Uncharacterized protein</fullName>
    </submittedName>
</protein>
<accession>A0ACB8A363</accession>
<feature type="non-terminal residue" evidence="1">
    <location>
        <position position="1"/>
    </location>
</feature>
<organism evidence="1 2">
    <name type="scientific">Hygrophoropsis aurantiaca</name>
    <dbReference type="NCBI Taxonomy" id="72124"/>
    <lineage>
        <taxon>Eukaryota</taxon>
        <taxon>Fungi</taxon>
        <taxon>Dikarya</taxon>
        <taxon>Basidiomycota</taxon>
        <taxon>Agaricomycotina</taxon>
        <taxon>Agaricomycetes</taxon>
        <taxon>Agaricomycetidae</taxon>
        <taxon>Boletales</taxon>
        <taxon>Coniophorineae</taxon>
        <taxon>Hygrophoropsidaceae</taxon>
        <taxon>Hygrophoropsis</taxon>
    </lineage>
</organism>
<comment type="caution">
    <text evidence="1">The sequence shown here is derived from an EMBL/GenBank/DDBJ whole genome shotgun (WGS) entry which is preliminary data.</text>
</comment>
<dbReference type="EMBL" id="MU267881">
    <property type="protein sequence ID" value="KAH7907681.1"/>
    <property type="molecule type" value="Genomic_DNA"/>
</dbReference>
<evidence type="ECO:0000313" key="2">
    <source>
        <dbReference type="Proteomes" id="UP000790377"/>
    </source>
</evidence>
<gene>
    <name evidence="1" type="ORF">BJ138DRAFT_1014114</name>
</gene>
<keyword evidence="2" id="KW-1185">Reference proteome</keyword>
<name>A0ACB8A363_9AGAM</name>
<dbReference type="Proteomes" id="UP000790377">
    <property type="component" value="Unassembled WGS sequence"/>
</dbReference>
<evidence type="ECO:0000313" key="1">
    <source>
        <dbReference type="EMBL" id="KAH7907681.1"/>
    </source>
</evidence>
<sequence>EVSYIISILSAAEMKKAPSKRIVKNESFDLNDNEPWDTLKAQILQKISTTLNPQVLDFDDYDVTFYIPRILTKPGLSLTSSSHYTDGLMKRVAKMAAKNPSVNICVSQKDGSGGKENELVADPMPDLDKAKKRKESAAVLPGNERKVSNIKDLREEWICKKPDTACPSTHCYVDPATDNHHPLNSERFDCWASAMLKGDDAATLHKPPNHKLFDLSAVAPLSPVLQRRLDAQAAKTSAPIPAPVFNFTIGNEVLNLLRPPQLQPAAPAIANPNAPADILCLTLLPPSRDAGPDMPLEKFCTEYDLDQSVYEKFKANSFKNARSLRFVTISELKEMAFQIGEITELRDAVERWSTLRA</sequence>
<reference evidence="1" key="1">
    <citation type="journal article" date="2021" name="New Phytol.">
        <title>Evolutionary innovations through gain and loss of genes in the ectomycorrhizal Boletales.</title>
        <authorList>
            <person name="Wu G."/>
            <person name="Miyauchi S."/>
            <person name="Morin E."/>
            <person name="Kuo A."/>
            <person name="Drula E."/>
            <person name="Varga T."/>
            <person name="Kohler A."/>
            <person name="Feng B."/>
            <person name="Cao Y."/>
            <person name="Lipzen A."/>
            <person name="Daum C."/>
            <person name="Hundley H."/>
            <person name="Pangilinan J."/>
            <person name="Johnson J."/>
            <person name="Barry K."/>
            <person name="LaButti K."/>
            <person name="Ng V."/>
            <person name="Ahrendt S."/>
            <person name="Min B."/>
            <person name="Choi I.G."/>
            <person name="Park H."/>
            <person name="Plett J.M."/>
            <person name="Magnuson J."/>
            <person name="Spatafora J.W."/>
            <person name="Nagy L.G."/>
            <person name="Henrissat B."/>
            <person name="Grigoriev I.V."/>
            <person name="Yang Z.L."/>
            <person name="Xu J."/>
            <person name="Martin F.M."/>
        </authorList>
    </citation>
    <scope>NUCLEOTIDE SEQUENCE</scope>
    <source>
        <strain evidence="1">ATCC 28755</strain>
    </source>
</reference>